<evidence type="ECO:0000256" key="2">
    <source>
        <dbReference type="SAM" id="Phobius"/>
    </source>
</evidence>
<keyword evidence="2" id="KW-0812">Transmembrane</keyword>
<feature type="transmembrane region" description="Helical" evidence="2">
    <location>
        <begin position="77"/>
        <end position="96"/>
    </location>
</feature>
<name>A0A7G8Q5V8_9GAMM</name>
<dbReference type="Proteomes" id="UP000515873">
    <property type="component" value="Chromosome"/>
</dbReference>
<evidence type="ECO:0000313" key="3">
    <source>
        <dbReference type="EMBL" id="QNK02166.1"/>
    </source>
</evidence>
<protein>
    <submittedName>
        <fullName evidence="3">Uncharacterized protein</fullName>
    </submittedName>
</protein>
<dbReference type="KEGG" id="dtl:H8F01_03090"/>
<keyword evidence="4" id="KW-1185">Reference proteome</keyword>
<feature type="compositionally biased region" description="Low complexity" evidence="1">
    <location>
        <begin position="183"/>
        <end position="193"/>
    </location>
</feature>
<dbReference type="RefSeq" id="WP_187057623.1">
    <property type="nucleotide sequence ID" value="NZ_CP060412.1"/>
</dbReference>
<accession>A0A7G8Q5V8</accession>
<sequence>MGHLTLKATRSRRFTKPRSIRSAKVHRTSGRAVSHGALVGLGLGLVVTAVVFVLAVLASSRGSQEGLGAVLMAGKAVTYGIALLPLVGAALGRFMLKKKRPWRYTWGVFPLVVLCVGVVVAGLAAMLWSIFGQGAWEQMRTARREQWAIVNTSNNDVFNVSLYGDPEQKPDLYDGNHHAPATAATAATAATPASLQPSDAETPRWSPGQTVIVTWQRIVPCAGATATPCGGNGDLLTATARLPRYTGVQNKAFVAVFLPDDKLRIDIADSKNFDGRVGATADDALVAQGEVLSCTRAAGSSSSAAPKDNCTARQPP</sequence>
<keyword evidence="2" id="KW-0472">Membrane</keyword>
<organism evidence="3 4">
    <name type="scientific">Dyella telluris</name>
    <dbReference type="NCBI Taxonomy" id="2763498"/>
    <lineage>
        <taxon>Bacteria</taxon>
        <taxon>Pseudomonadati</taxon>
        <taxon>Pseudomonadota</taxon>
        <taxon>Gammaproteobacteria</taxon>
        <taxon>Lysobacterales</taxon>
        <taxon>Rhodanobacteraceae</taxon>
        <taxon>Dyella</taxon>
    </lineage>
</organism>
<gene>
    <name evidence="3" type="ORF">H8F01_03090</name>
</gene>
<keyword evidence="2" id="KW-1133">Transmembrane helix</keyword>
<evidence type="ECO:0000256" key="1">
    <source>
        <dbReference type="SAM" id="MobiDB-lite"/>
    </source>
</evidence>
<dbReference type="EMBL" id="CP060412">
    <property type="protein sequence ID" value="QNK02166.1"/>
    <property type="molecule type" value="Genomic_DNA"/>
</dbReference>
<feature type="transmembrane region" description="Helical" evidence="2">
    <location>
        <begin position="37"/>
        <end position="57"/>
    </location>
</feature>
<feature type="region of interest" description="Disordered" evidence="1">
    <location>
        <begin position="183"/>
        <end position="205"/>
    </location>
</feature>
<feature type="region of interest" description="Disordered" evidence="1">
    <location>
        <begin position="297"/>
        <end position="316"/>
    </location>
</feature>
<evidence type="ECO:0000313" key="4">
    <source>
        <dbReference type="Proteomes" id="UP000515873"/>
    </source>
</evidence>
<proteinExistence type="predicted"/>
<feature type="transmembrane region" description="Helical" evidence="2">
    <location>
        <begin position="108"/>
        <end position="131"/>
    </location>
</feature>
<dbReference type="AlphaFoldDB" id="A0A7G8Q5V8"/>
<reference evidence="3 4" key="1">
    <citation type="submission" date="2020-08" db="EMBL/GenBank/DDBJ databases">
        <title>Dyella sp. G9 isolated from forest soil.</title>
        <authorList>
            <person name="Fu J."/>
            <person name="Qiu L."/>
        </authorList>
    </citation>
    <scope>NUCLEOTIDE SEQUENCE [LARGE SCALE GENOMIC DNA]</scope>
    <source>
        <strain evidence="3 4">G9</strain>
    </source>
</reference>